<feature type="compositionally biased region" description="Low complexity" evidence="1">
    <location>
        <begin position="223"/>
        <end position="242"/>
    </location>
</feature>
<protein>
    <submittedName>
        <fullName evidence="2">Uncharacterized protein</fullName>
    </submittedName>
</protein>
<comment type="caution">
    <text evidence="2">The sequence shown here is derived from an EMBL/GenBank/DDBJ whole genome shotgun (WGS) entry which is preliminary data.</text>
</comment>
<organism evidence="2 3">
    <name type="scientific">Zymoseptoria brevis</name>
    <dbReference type="NCBI Taxonomy" id="1047168"/>
    <lineage>
        <taxon>Eukaryota</taxon>
        <taxon>Fungi</taxon>
        <taxon>Dikarya</taxon>
        <taxon>Ascomycota</taxon>
        <taxon>Pezizomycotina</taxon>
        <taxon>Dothideomycetes</taxon>
        <taxon>Dothideomycetidae</taxon>
        <taxon>Mycosphaerellales</taxon>
        <taxon>Mycosphaerellaceae</taxon>
        <taxon>Zymoseptoria</taxon>
    </lineage>
</organism>
<name>A0A0F4GR12_9PEZI</name>
<evidence type="ECO:0000256" key="1">
    <source>
        <dbReference type="SAM" id="MobiDB-lite"/>
    </source>
</evidence>
<sequence length="409" mass="44384">MINQDADYKAYLESFGYIPQPPPANDTPVQPFTEEQFAQAVKDLNGLEFSPLPTEHVAGNPFQQDPMSAQPSANILPDEQMIDPQLGRNDAGQAHAQSSNNFVLAYDSGRFEDVLTDNDLSWVLRTPPPYTVPAYPDIPELIEAANSAVEPNTGPGHEPLNGLSQCSICGWMFDMHTPRCSVGASQDFIDAFLGGPRDAGRVGGGGDQVEAQTRGTKRRRESSSPSSTSKATQQTAESSTSRPVKKMKQDHPPAGPFIPAPATNIYTSKFRSTADARGYLFNGSRNADHSGNASKIHKYATMIMDACLARPSPTAANANQNQIAEAVHNALRLAPSRVEAQVYVFTLCFLDPVTGSSNWITQGIRPEETQPVIRLVQRLMVDKALALDVVTGRVEKDAAGLMKSMRIEK</sequence>
<evidence type="ECO:0000313" key="2">
    <source>
        <dbReference type="EMBL" id="KJX99856.1"/>
    </source>
</evidence>
<dbReference type="OrthoDB" id="10340163at2759"/>
<dbReference type="EMBL" id="LAFY01000341">
    <property type="protein sequence ID" value="KJX99856.1"/>
    <property type="molecule type" value="Genomic_DNA"/>
</dbReference>
<proteinExistence type="predicted"/>
<evidence type="ECO:0000313" key="3">
    <source>
        <dbReference type="Proteomes" id="UP000033647"/>
    </source>
</evidence>
<dbReference type="AlphaFoldDB" id="A0A0F4GR12"/>
<dbReference type="Proteomes" id="UP000033647">
    <property type="component" value="Unassembled WGS sequence"/>
</dbReference>
<gene>
    <name evidence="2" type="ORF">TI39_contig349g00009</name>
</gene>
<accession>A0A0F4GR12</accession>
<feature type="region of interest" description="Disordered" evidence="1">
    <location>
        <begin position="197"/>
        <end position="262"/>
    </location>
</feature>
<keyword evidence="3" id="KW-1185">Reference proteome</keyword>
<reference evidence="2 3" key="1">
    <citation type="submission" date="2015-03" db="EMBL/GenBank/DDBJ databases">
        <title>RNA-seq based gene annotation and comparative genomics of four Zymoseptoria species reveal species-specific pathogenicity related genes and transposable element activity.</title>
        <authorList>
            <person name="Grandaubert J."/>
            <person name="Bhattacharyya A."/>
            <person name="Stukenbrock E.H."/>
        </authorList>
    </citation>
    <scope>NUCLEOTIDE SEQUENCE [LARGE SCALE GENOMIC DNA]</scope>
    <source>
        <strain evidence="2 3">Zb18110</strain>
    </source>
</reference>